<evidence type="ECO:0000313" key="2">
    <source>
        <dbReference type="Proteomes" id="UP001629214"/>
    </source>
</evidence>
<evidence type="ECO:0000313" key="1">
    <source>
        <dbReference type="EMBL" id="MFL9878106.1"/>
    </source>
</evidence>
<sequence length="102" mass="11263">MTDTIIERSAGAAAISAKAMAIALGQEVQIVDCVWDIGADLTHEHAHRLELVTAEKSVRVYFRELELTTADNASRGKRIDERLQRAIAQLLQRAPAPTYGYN</sequence>
<organism evidence="1 2">
    <name type="scientific">Herbaspirillum rhizosphaerae</name>
    <dbReference type="NCBI Taxonomy" id="346179"/>
    <lineage>
        <taxon>Bacteria</taxon>
        <taxon>Pseudomonadati</taxon>
        <taxon>Pseudomonadota</taxon>
        <taxon>Betaproteobacteria</taxon>
        <taxon>Burkholderiales</taxon>
        <taxon>Oxalobacteraceae</taxon>
        <taxon>Herbaspirillum</taxon>
    </lineage>
</organism>
<gene>
    <name evidence="1" type="ORF">PQR63_06940</name>
</gene>
<keyword evidence="2" id="KW-1185">Reference proteome</keyword>
<reference evidence="1 2" key="1">
    <citation type="journal article" date="2024" name="Chem. Sci.">
        <title>Discovery of megapolipeptins by genome mining of a Burkholderiales bacteria collection.</title>
        <authorList>
            <person name="Paulo B.S."/>
            <person name="Recchia M.J.J."/>
            <person name="Lee S."/>
            <person name="Fergusson C.H."/>
            <person name="Romanowski S.B."/>
            <person name="Hernandez A."/>
            <person name="Krull N."/>
            <person name="Liu D.Y."/>
            <person name="Cavanagh H."/>
            <person name="Bos A."/>
            <person name="Gray C.A."/>
            <person name="Murphy B.T."/>
            <person name="Linington R.G."/>
            <person name="Eustaquio A.S."/>
        </authorList>
    </citation>
    <scope>NUCLEOTIDE SEQUENCE [LARGE SCALE GENOMIC DNA]</scope>
    <source>
        <strain evidence="1 2">RL21-008-BIB-B</strain>
    </source>
</reference>
<dbReference type="Proteomes" id="UP001629214">
    <property type="component" value="Unassembled WGS sequence"/>
</dbReference>
<name>A0ABW8Z593_9BURK</name>
<comment type="caution">
    <text evidence="1">The sequence shown here is derived from an EMBL/GenBank/DDBJ whole genome shotgun (WGS) entry which is preliminary data.</text>
</comment>
<proteinExistence type="predicted"/>
<protein>
    <submittedName>
        <fullName evidence="1">Uncharacterized protein</fullName>
    </submittedName>
</protein>
<dbReference type="RefSeq" id="WP_408166795.1">
    <property type="nucleotide sequence ID" value="NZ_JAQQFR010000004.1"/>
</dbReference>
<accession>A0ABW8Z593</accession>
<dbReference type="EMBL" id="JAQQFR010000004">
    <property type="protein sequence ID" value="MFL9878106.1"/>
    <property type="molecule type" value="Genomic_DNA"/>
</dbReference>